<feature type="domain" description="N-acetyltransferase" evidence="3">
    <location>
        <begin position="67"/>
        <end position="212"/>
    </location>
</feature>
<dbReference type="RefSeq" id="WP_150256021.1">
    <property type="nucleotide sequence ID" value="NZ_CP029189.1"/>
</dbReference>
<gene>
    <name evidence="4" type="ORF">DEJ51_03000</name>
</gene>
<keyword evidence="1 4" id="KW-0808">Transferase</keyword>
<name>A0A5P2DE12_STRVZ</name>
<dbReference type="GO" id="GO:0016747">
    <property type="term" value="F:acyltransferase activity, transferring groups other than amino-acyl groups"/>
    <property type="evidence" value="ECO:0007669"/>
    <property type="project" value="InterPro"/>
</dbReference>
<dbReference type="Gene3D" id="3.40.630.30">
    <property type="match status" value="1"/>
</dbReference>
<protein>
    <submittedName>
        <fullName evidence="4">N-acetyltransferase</fullName>
    </submittedName>
</protein>
<dbReference type="Pfam" id="PF00583">
    <property type="entry name" value="Acetyltransf_1"/>
    <property type="match status" value="1"/>
</dbReference>
<organism evidence="4 5">
    <name type="scientific">Streptomyces venezuelae</name>
    <dbReference type="NCBI Taxonomy" id="54571"/>
    <lineage>
        <taxon>Bacteria</taxon>
        <taxon>Bacillati</taxon>
        <taxon>Actinomycetota</taxon>
        <taxon>Actinomycetes</taxon>
        <taxon>Kitasatosporales</taxon>
        <taxon>Streptomycetaceae</taxon>
        <taxon>Streptomyces</taxon>
    </lineage>
</organism>
<reference evidence="4 5" key="1">
    <citation type="submission" date="2018-05" db="EMBL/GenBank/DDBJ databases">
        <title>Streptomyces venezuelae.</title>
        <authorList>
            <person name="Kim W."/>
            <person name="Lee N."/>
            <person name="Cho B.-K."/>
        </authorList>
    </citation>
    <scope>NUCLEOTIDE SEQUENCE [LARGE SCALE GENOMIC DNA]</scope>
    <source>
        <strain evidence="4 5">ATCC 21018</strain>
    </source>
</reference>
<dbReference type="SUPFAM" id="SSF55729">
    <property type="entry name" value="Acyl-CoA N-acyltransferases (Nat)"/>
    <property type="match status" value="1"/>
</dbReference>
<dbReference type="PROSITE" id="PS51186">
    <property type="entry name" value="GNAT"/>
    <property type="match status" value="1"/>
</dbReference>
<dbReference type="InterPro" id="IPR050832">
    <property type="entry name" value="Bact_Acetyltransf"/>
</dbReference>
<evidence type="ECO:0000313" key="4">
    <source>
        <dbReference type="EMBL" id="QES53346.1"/>
    </source>
</evidence>
<proteinExistence type="predicted"/>
<dbReference type="InterPro" id="IPR016181">
    <property type="entry name" value="Acyl_CoA_acyltransferase"/>
</dbReference>
<dbReference type="CDD" id="cd04301">
    <property type="entry name" value="NAT_SF"/>
    <property type="match status" value="1"/>
</dbReference>
<dbReference type="PANTHER" id="PTHR43877:SF2">
    <property type="entry name" value="AMINOALKYLPHOSPHONATE N-ACETYLTRANSFERASE-RELATED"/>
    <property type="match status" value="1"/>
</dbReference>
<dbReference type="AlphaFoldDB" id="A0A5P2DE12"/>
<sequence>MTTAHGSADGIVYRLARPEDAGAIEALDSSFTTATVFEVSGPGSGGSGHGGSGSGSDSGFGGFGFGFVLREVPVDPPVRKVFPPEEHDEQVFGGGCDSDADARTFVALDGDLLCGFAAVGYAPWNRRLTIEDIEVSPGHRGRGIGRALMECADRFARERGAEHLWLEVSSVNAPAVHAYRRMGFAFCGLDTALYGGTPAAGETALYMSRPCG</sequence>
<evidence type="ECO:0000256" key="2">
    <source>
        <dbReference type="ARBA" id="ARBA00023315"/>
    </source>
</evidence>
<dbReference type="InterPro" id="IPR000182">
    <property type="entry name" value="GNAT_dom"/>
</dbReference>
<evidence type="ECO:0000259" key="3">
    <source>
        <dbReference type="PROSITE" id="PS51186"/>
    </source>
</evidence>
<dbReference type="EMBL" id="CP029189">
    <property type="protein sequence ID" value="QES53346.1"/>
    <property type="molecule type" value="Genomic_DNA"/>
</dbReference>
<accession>A0A5P2DE12</accession>
<dbReference type="PANTHER" id="PTHR43877">
    <property type="entry name" value="AMINOALKYLPHOSPHONATE N-ACETYLTRANSFERASE-RELATED-RELATED"/>
    <property type="match status" value="1"/>
</dbReference>
<evidence type="ECO:0000313" key="5">
    <source>
        <dbReference type="Proteomes" id="UP000324101"/>
    </source>
</evidence>
<keyword evidence="2" id="KW-0012">Acyltransferase</keyword>
<evidence type="ECO:0000256" key="1">
    <source>
        <dbReference type="ARBA" id="ARBA00022679"/>
    </source>
</evidence>
<dbReference type="Proteomes" id="UP000324101">
    <property type="component" value="Chromosome"/>
</dbReference>
<dbReference type="OrthoDB" id="529907at2"/>